<dbReference type="CDD" id="cd01262">
    <property type="entry name" value="PH_PDK1"/>
    <property type="match status" value="1"/>
</dbReference>
<dbReference type="InterPro" id="IPR033931">
    <property type="entry name" value="PDK1-typ_PH"/>
</dbReference>
<accession>A0A8S3D1D9</accession>
<dbReference type="AlphaFoldDB" id="A0A8S3D1D9"/>
<dbReference type="EMBL" id="CAJOBH010188354">
    <property type="protein sequence ID" value="CAF4957891.1"/>
    <property type="molecule type" value="Genomic_DNA"/>
</dbReference>
<feature type="domain" description="PDK1-type PH" evidence="2">
    <location>
        <begin position="107"/>
        <end position="207"/>
    </location>
</feature>
<reference evidence="3" key="1">
    <citation type="submission" date="2021-02" db="EMBL/GenBank/DDBJ databases">
        <authorList>
            <person name="Nowell W R."/>
        </authorList>
    </citation>
    <scope>NUCLEOTIDE SEQUENCE</scope>
</reference>
<dbReference type="SUPFAM" id="SSF50729">
    <property type="entry name" value="PH domain-like"/>
    <property type="match status" value="1"/>
</dbReference>
<comment type="caution">
    <text evidence="3">The sequence shown here is derived from an EMBL/GenBank/DDBJ whole genome shotgun (WGS) entry which is preliminary data.</text>
</comment>
<proteinExistence type="predicted"/>
<feature type="compositionally biased region" description="Low complexity" evidence="1">
    <location>
        <begin position="42"/>
        <end position="82"/>
    </location>
</feature>
<sequence>MSSGFDDRVEARLIGLRMAADAPHELAAIITGSSNITISDENSSSQKSDNRNSSSNHSTYSSMYDPPSSNSSVNNNNNNNHNAPVTAKRLQLPDHTLSLSEQSTKNIYHKFVQNNLIIKQGVLDKKKGLFARRRMFLITEGPAIFYVDPDAMELKGTISWTADLRIEQKDMKTFLIQVPGRTYHLTDPDQDATTWCKSLTSIHYRYYNTNPTRKVSTISSYSVTSSSSSGLQSTIPVTEL</sequence>
<dbReference type="InterPro" id="IPR011993">
    <property type="entry name" value="PH-like_dom_sf"/>
</dbReference>
<dbReference type="Pfam" id="PF14593">
    <property type="entry name" value="PH_3"/>
    <property type="match status" value="1"/>
</dbReference>
<evidence type="ECO:0000256" key="1">
    <source>
        <dbReference type="SAM" id="MobiDB-lite"/>
    </source>
</evidence>
<dbReference type="Proteomes" id="UP000681967">
    <property type="component" value="Unassembled WGS sequence"/>
</dbReference>
<organism evidence="3 4">
    <name type="scientific">Rotaria magnacalcarata</name>
    <dbReference type="NCBI Taxonomy" id="392030"/>
    <lineage>
        <taxon>Eukaryota</taxon>
        <taxon>Metazoa</taxon>
        <taxon>Spiralia</taxon>
        <taxon>Gnathifera</taxon>
        <taxon>Rotifera</taxon>
        <taxon>Eurotatoria</taxon>
        <taxon>Bdelloidea</taxon>
        <taxon>Philodinida</taxon>
        <taxon>Philodinidae</taxon>
        <taxon>Rotaria</taxon>
    </lineage>
</organism>
<feature type="region of interest" description="Disordered" evidence="1">
    <location>
        <begin position="37"/>
        <end position="84"/>
    </location>
</feature>
<dbReference type="Gene3D" id="2.30.29.30">
    <property type="entry name" value="Pleckstrin-homology domain (PH domain)/Phosphotyrosine-binding domain (PTB)"/>
    <property type="match status" value="1"/>
</dbReference>
<protein>
    <recommendedName>
        <fullName evidence="2">PDK1-type PH domain-containing protein</fullName>
    </recommendedName>
</protein>
<name>A0A8S3D1D9_9BILA</name>
<gene>
    <name evidence="3" type="ORF">BYL167_LOCUS54189</name>
</gene>
<evidence type="ECO:0000313" key="3">
    <source>
        <dbReference type="EMBL" id="CAF4957891.1"/>
    </source>
</evidence>
<evidence type="ECO:0000313" key="4">
    <source>
        <dbReference type="Proteomes" id="UP000681967"/>
    </source>
</evidence>
<evidence type="ECO:0000259" key="2">
    <source>
        <dbReference type="Pfam" id="PF14593"/>
    </source>
</evidence>